<dbReference type="InParanoid" id="T1FC44"/>
<dbReference type="SUPFAM" id="SSF56436">
    <property type="entry name" value="C-type lectin-like"/>
    <property type="match status" value="1"/>
</dbReference>
<dbReference type="GO" id="GO:0030246">
    <property type="term" value="F:carbohydrate binding"/>
    <property type="evidence" value="ECO:0000318"/>
    <property type="project" value="GO_Central"/>
</dbReference>
<protein>
    <recommendedName>
        <fullName evidence="1">C-type lectin domain-containing protein</fullName>
    </recommendedName>
</protein>
<dbReference type="GO" id="GO:0006955">
    <property type="term" value="P:immune response"/>
    <property type="evidence" value="ECO:0000318"/>
    <property type="project" value="GO_Central"/>
</dbReference>
<reference evidence="2 4" key="2">
    <citation type="journal article" date="2013" name="Nature">
        <title>Insights into bilaterian evolution from three spiralian genomes.</title>
        <authorList>
            <person name="Simakov O."/>
            <person name="Marletaz F."/>
            <person name="Cho S.J."/>
            <person name="Edsinger-Gonzales E."/>
            <person name="Havlak P."/>
            <person name="Hellsten U."/>
            <person name="Kuo D.H."/>
            <person name="Larsson T."/>
            <person name="Lv J."/>
            <person name="Arendt D."/>
            <person name="Savage R."/>
            <person name="Osoegawa K."/>
            <person name="de Jong P."/>
            <person name="Grimwood J."/>
            <person name="Chapman J.A."/>
            <person name="Shapiro H."/>
            <person name="Aerts A."/>
            <person name="Otillar R.P."/>
            <person name="Terry A.Y."/>
            <person name="Boore J.L."/>
            <person name="Grigoriev I.V."/>
            <person name="Lindberg D.R."/>
            <person name="Seaver E.C."/>
            <person name="Weisblat D.A."/>
            <person name="Putnam N.H."/>
            <person name="Rokhsar D.S."/>
        </authorList>
    </citation>
    <scope>NUCLEOTIDE SEQUENCE</scope>
</reference>
<dbReference type="GeneID" id="20206393"/>
<dbReference type="InterPro" id="IPR016186">
    <property type="entry name" value="C-type_lectin-like/link_sf"/>
</dbReference>
<sequence length="163" mass="18624">MRKIAFNLLVGPCPGNFTSVDGRCIYVITQKASWDDGERTCGKHKANLVLVDSYNFLHELTVFLNTNYKAVCLISGTVKSFWTAGKRNSNTNIFNWKIFRTAKFLDEFQKSKNVQEMNNWMSGEPNNQGGTEDCLQMQDPQGKYQFRDVSCKELNCLICQLDV</sequence>
<dbReference type="OrthoDB" id="6128183at2759"/>
<dbReference type="PANTHER" id="PTHR22803">
    <property type="entry name" value="MANNOSE, PHOSPHOLIPASE, LECTIN RECEPTOR RELATED"/>
    <property type="match status" value="1"/>
</dbReference>
<dbReference type="InterPro" id="IPR050111">
    <property type="entry name" value="C-type_lectin/snaclec_domain"/>
</dbReference>
<reference evidence="3" key="3">
    <citation type="submission" date="2015-06" db="UniProtKB">
        <authorList>
            <consortium name="EnsemblMetazoa"/>
        </authorList>
    </citation>
    <scope>IDENTIFICATION</scope>
</reference>
<reference evidence="4" key="1">
    <citation type="submission" date="2012-12" db="EMBL/GenBank/DDBJ databases">
        <authorList>
            <person name="Hellsten U."/>
            <person name="Grimwood J."/>
            <person name="Chapman J.A."/>
            <person name="Shapiro H."/>
            <person name="Aerts A."/>
            <person name="Otillar R.P."/>
            <person name="Terry A.Y."/>
            <person name="Boore J.L."/>
            <person name="Simakov O."/>
            <person name="Marletaz F."/>
            <person name="Cho S.-J."/>
            <person name="Edsinger-Gonzales E."/>
            <person name="Havlak P."/>
            <person name="Kuo D.-H."/>
            <person name="Larsson T."/>
            <person name="Lv J."/>
            <person name="Arendt D."/>
            <person name="Savage R."/>
            <person name="Osoegawa K."/>
            <person name="de Jong P."/>
            <person name="Lindberg D.R."/>
            <person name="Seaver E.C."/>
            <person name="Weisblat D.A."/>
            <person name="Putnam N.H."/>
            <person name="Grigoriev I.V."/>
            <person name="Rokhsar D.S."/>
        </authorList>
    </citation>
    <scope>NUCLEOTIDE SEQUENCE</scope>
</reference>
<feature type="domain" description="C-type lectin" evidence="1">
    <location>
        <begin position="20"/>
        <end position="160"/>
    </location>
</feature>
<name>T1FC44_HELRO</name>
<dbReference type="EMBL" id="KB097304">
    <property type="protein sequence ID" value="ESN97658.1"/>
    <property type="molecule type" value="Genomic_DNA"/>
</dbReference>
<dbReference type="KEGG" id="hro:HELRODRAFT_177712"/>
<dbReference type="InterPro" id="IPR001304">
    <property type="entry name" value="C-type_lectin-like"/>
</dbReference>
<evidence type="ECO:0000313" key="2">
    <source>
        <dbReference type="EMBL" id="ESN97658.1"/>
    </source>
</evidence>
<dbReference type="Pfam" id="PF00059">
    <property type="entry name" value="Lectin_C"/>
    <property type="match status" value="1"/>
</dbReference>
<dbReference type="CTD" id="20206393"/>
<dbReference type="CDD" id="cd00037">
    <property type="entry name" value="CLECT"/>
    <property type="match status" value="1"/>
</dbReference>
<accession>T1FC44</accession>
<dbReference type="EnsemblMetazoa" id="HelroT177712">
    <property type="protein sequence ID" value="HelroP177712"/>
    <property type="gene ID" value="HelroG177712"/>
</dbReference>
<dbReference type="SMART" id="SM00034">
    <property type="entry name" value="CLECT"/>
    <property type="match status" value="1"/>
</dbReference>
<dbReference type="InterPro" id="IPR016187">
    <property type="entry name" value="CTDL_fold"/>
</dbReference>
<dbReference type="HOGENOM" id="CLU_120655_0_0_1"/>
<dbReference type="PROSITE" id="PS50041">
    <property type="entry name" value="C_TYPE_LECTIN_2"/>
    <property type="match status" value="1"/>
</dbReference>
<dbReference type="Proteomes" id="UP000015101">
    <property type="component" value="Unassembled WGS sequence"/>
</dbReference>
<evidence type="ECO:0000313" key="4">
    <source>
        <dbReference type="Proteomes" id="UP000015101"/>
    </source>
</evidence>
<evidence type="ECO:0000313" key="3">
    <source>
        <dbReference type="EnsemblMetazoa" id="HelroP177712"/>
    </source>
</evidence>
<keyword evidence="4" id="KW-1185">Reference proteome</keyword>
<dbReference type="GO" id="GO:0038187">
    <property type="term" value="F:pattern recognition receptor activity"/>
    <property type="evidence" value="ECO:0000318"/>
    <property type="project" value="GO_Central"/>
</dbReference>
<organism evidence="3 4">
    <name type="scientific">Helobdella robusta</name>
    <name type="common">Californian leech</name>
    <dbReference type="NCBI Taxonomy" id="6412"/>
    <lineage>
        <taxon>Eukaryota</taxon>
        <taxon>Metazoa</taxon>
        <taxon>Spiralia</taxon>
        <taxon>Lophotrochozoa</taxon>
        <taxon>Annelida</taxon>
        <taxon>Clitellata</taxon>
        <taxon>Hirudinea</taxon>
        <taxon>Rhynchobdellida</taxon>
        <taxon>Glossiphoniidae</taxon>
        <taxon>Helobdella</taxon>
    </lineage>
</organism>
<proteinExistence type="predicted"/>
<dbReference type="Gene3D" id="3.10.100.10">
    <property type="entry name" value="Mannose-Binding Protein A, subunit A"/>
    <property type="match status" value="1"/>
</dbReference>
<dbReference type="AlphaFoldDB" id="T1FC44"/>
<dbReference type="EMBL" id="AMQM01006148">
    <property type="status" value="NOT_ANNOTATED_CDS"/>
    <property type="molecule type" value="Genomic_DNA"/>
</dbReference>
<dbReference type="GO" id="GO:0009897">
    <property type="term" value="C:external side of plasma membrane"/>
    <property type="evidence" value="ECO:0000318"/>
    <property type="project" value="GO_Central"/>
</dbReference>
<dbReference type="RefSeq" id="XP_009024120.1">
    <property type="nucleotide sequence ID" value="XM_009025872.1"/>
</dbReference>
<evidence type="ECO:0000259" key="1">
    <source>
        <dbReference type="PROSITE" id="PS50041"/>
    </source>
</evidence>
<gene>
    <name evidence="3" type="primary">20206393</name>
    <name evidence="2" type="ORF">HELRODRAFT_177712</name>
</gene>